<accession>A0ABP7WTN3</accession>
<reference evidence="2" key="1">
    <citation type="journal article" date="2019" name="Int. J. Syst. Evol. Microbiol.">
        <title>The Global Catalogue of Microorganisms (GCM) 10K type strain sequencing project: providing services to taxonomists for standard genome sequencing and annotation.</title>
        <authorList>
            <consortium name="The Broad Institute Genomics Platform"/>
            <consortium name="The Broad Institute Genome Sequencing Center for Infectious Disease"/>
            <person name="Wu L."/>
            <person name="Ma J."/>
        </authorList>
    </citation>
    <scope>NUCLEOTIDE SEQUENCE [LARGE SCALE GENOMIC DNA]</scope>
    <source>
        <strain evidence="2">JCM 16702</strain>
    </source>
</reference>
<organism evidence="1 2">
    <name type="scientific">Actinomadura miaoliensis</name>
    <dbReference type="NCBI Taxonomy" id="430685"/>
    <lineage>
        <taxon>Bacteria</taxon>
        <taxon>Bacillati</taxon>
        <taxon>Actinomycetota</taxon>
        <taxon>Actinomycetes</taxon>
        <taxon>Streptosporangiales</taxon>
        <taxon>Thermomonosporaceae</taxon>
        <taxon>Actinomadura</taxon>
    </lineage>
</organism>
<comment type="caution">
    <text evidence="1">The sequence shown here is derived from an EMBL/GenBank/DDBJ whole genome shotgun (WGS) entry which is preliminary data.</text>
</comment>
<evidence type="ECO:0000313" key="2">
    <source>
        <dbReference type="Proteomes" id="UP001500683"/>
    </source>
</evidence>
<gene>
    <name evidence="1" type="ORF">GCM10022214_70280</name>
</gene>
<evidence type="ECO:0008006" key="3">
    <source>
        <dbReference type="Google" id="ProtNLM"/>
    </source>
</evidence>
<protein>
    <recommendedName>
        <fullName evidence="3">HTH iclR-type domain-containing protein</fullName>
    </recommendedName>
</protein>
<proteinExistence type="predicted"/>
<dbReference type="EMBL" id="BAAAZG010000055">
    <property type="protein sequence ID" value="GAA4096536.1"/>
    <property type="molecule type" value="Genomic_DNA"/>
</dbReference>
<dbReference type="Proteomes" id="UP001500683">
    <property type="component" value="Unassembled WGS sequence"/>
</dbReference>
<name>A0ABP7WTN3_9ACTN</name>
<evidence type="ECO:0000313" key="1">
    <source>
        <dbReference type="EMBL" id="GAA4096536.1"/>
    </source>
</evidence>
<sequence length="163" mass="18132">MFGRRKDVDLILGQGMLAAGWHAHTLNAPGKFLLSAPEHDTPRRGRAYLLTDAVVSETARRHAALRPVLDEISRRALDEARIRPAPELPEPSVRVEPSREERAEIVLREVLDGAPDEGLPIAHLLTITKMSRPTLYRRLNDLAKSGRAVQVGRGRYKAPDHSS</sequence>
<keyword evidence="2" id="KW-1185">Reference proteome</keyword>